<evidence type="ECO:0000256" key="1">
    <source>
        <dbReference type="ARBA" id="ARBA00006471"/>
    </source>
</evidence>
<evidence type="ECO:0000256" key="4">
    <source>
        <dbReference type="ARBA" id="ARBA00035258"/>
    </source>
</evidence>
<keyword evidence="5" id="KW-0699">rRNA-binding</keyword>
<evidence type="ECO:0000256" key="2">
    <source>
        <dbReference type="ARBA" id="ARBA00022980"/>
    </source>
</evidence>
<dbReference type="SUPFAM" id="SSF56047">
    <property type="entry name" value="Ribosomal protein S8"/>
    <property type="match status" value="1"/>
</dbReference>
<comment type="function">
    <text evidence="5">One of the primary rRNA binding proteins, it binds directly to 16S rRNA central domain where it helps coordinate assembly of the platform of the 30S subunit.</text>
</comment>
<name>K1YAX3_9BACT</name>
<dbReference type="Pfam" id="PF00410">
    <property type="entry name" value="Ribosomal_S8"/>
    <property type="match status" value="1"/>
</dbReference>
<evidence type="ECO:0000256" key="5">
    <source>
        <dbReference type="HAMAP-Rule" id="MF_01302"/>
    </source>
</evidence>
<accession>K1YAX3</accession>
<dbReference type="EMBL" id="AMFJ01034367">
    <property type="protein sequence ID" value="EKD29528.1"/>
    <property type="molecule type" value="Genomic_DNA"/>
</dbReference>
<dbReference type="Gene3D" id="3.30.1490.10">
    <property type="match status" value="1"/>
</dbReference>
<comment type="caution">
    <text evidence="6">The sequence shown here is derived from an EMBL/GenBank/DDBJ whole genome shotgun (WGS) entry which is preliminary data.</text>
</comment>
<evidence type="ECO:0000256" key="3">
    <source>
        <dbReference type="ARBA" id="ARBA00023274"/>
    </source>
</evidence>
<comment type="similarity">
    <text evidence="1 5">Belongs to the universal ribosomal protein uS8 family.</text>
</comment>
<sequence>MINDPIADLLTRIRNGYLARLAVVSIPYSGLKEKIVSILEKNAYVVSHTVSADKREILVTLHDVRKTKYLPSFRRISRPGQRIYIKSEDIRKSRNGHGIFILSTPKGIITGYEAFALGTGWELLCEVY</sequence>
<evidence type="ECO:0000313" key="6">
    <source>
        <dbReference type="EMBL" id="EKD29528.1"/>
    </source>
</evidence>
<dbReference type="GO" id="GO:0005840">
    <property type="term" value="C:ribosome"/>
    <property type="evidence" value="ECO:0007669"/>
    <property type="project" value="UniProtKB-KW"/>
</dbReference>
<dbReference type="NCBIfam" id="NF001109">
    <property type="entry name" value="PRK00136.1"/>
    <property type="match status" value="1"/>
</dbReference>
<gene>
    <name evidence="5 6" type="primary">rpsH</name>
    <name evidence="6" type="ORF">ACD_78C00367G0003</name>
</gene>
<dbReference type="Gene3D" id="3.30.1370.30">
    <property type="match status" value="1"/>
</dbReference>
<keyword evidence="2 5" id="KW-0689">Ribosomal protein</keyword>
<dbReference type="GO" id="GO:0003735">
    <property type="term" value="F:structural constituent of ribosome"/>
    <property type="evidence" value="ECO:0007669"/>
    <property type="project" value="InterPro"/>
</dbReference>
<reference evidence="6" key="1">
    <citation type="journal article" date="2012" name="Science">
        <title>Fermentation, hydrogen, and sulfur metabolism in multiple uncultivated bacterial phyla.</title>
        <authorList>
            <person name="Wrighton K.C."/>
            <person name="Thomas B.C."/>
            <person name="Sharon I."/>
            <person name="Miller C.S."/>
            <person name="Castelle C.J."/>
            <person name="VerBerkmoes N.C."/>
            <person name="Wilkins M.J."/>
            <person name="Hettich R.L."/>
            <person name="Lipton M.S."/>
            <person name="Williams K.H."/>
            <person name="Long P.E."/>
            <person name="Banfield J.F."/>
        </authorList>
    </citation>
    <scope>NUCLEOTIDE SEQUENCE [LARGE SCALE GENOMIC DNA]</scope>
</reference>
<dbReference type="InterPro" id="IPR035987">
    <property type="entry name" value="Ribosomal_uS8_sf"/>
</dbReference>
<organism evidence="6">
    <name type="scientific">uncultured bacterium</name>
    <name type="common">gcode 4</name>
    <dbReference type="NCBI Taxonomy" id="1234023"/>
    <lineage>
        <taxon>Bacteria</taxon>
        <taxon>environmental samples</taxon>
    </lineage>
</organism>
<dbReference type="GO" id="GO:0005737">
    <property type="term" value="C:cytoplasm"/>
    <property type="evidence" value="ECO:0007669"/>
    <property type="project" value="UniProtKB-ARBA"/>
</dbReference>
<comment type="subunit">
    <text evidence="5">Part of the 30S ribosomal subunit. Contacts proteins S5 and S12.</text>
</comment>
<dbReference type="InterPro" id="IPR000630">
    <property type="entry name" value="Ribosomal_uS8"/>
</dbReference>
<dbReference type="AlphaFoldDB" id="K1YAX3"/>
<dbReference type="FunFam" id="3.30.1490.10:FF:000001">
    <property type="entry name" value="30S ribosomal protein S8"/>
    <property type="match status" value="1"/>
</dbReference>
<keyword evidence="3 5" id="KW-0687">Ribonucleoprotein</keyword>
<dbReference type="PANTHER" id="PTHR11758">
    <property type="entry name" value="40S RIBOSOMAL PROTEIN S15A"/>
    <property type="match status" value="1"/>
</dbReference>
<protein>
    <recommendedName>
        <fullName evidence="4 5">Small ribosomal subunit protein uS8</fullName>
    </recommendedName>
</protein>
<dbReference type="HAMAP" id="MF_01302_B">
    <property type="entry name" value="Ribosomal_uS8_B"/>
    <property type="match status" value="1"/>
</dbReference>
<dbReference type="GO" id="GO:1990904">
    <property type="term" value="C:ribonucleoprotein complex"/>
    <property type="evidence" value="ECO:0007669"/>
    <property type="project" value="UniProtKB-KW"/>
</dbReference>
<dbReference type="GO" id="GO:0006412">
    <property type="term" value="P:translation"/>
    <property type="evidence" value="ECO:0007669"/>
    <property type="project" value="UniProtKB-UniRule"/>
</dbReference>
<dbReference type="GO" id="GO:0019843">
    <property type="term" value="F:rRNA binding"/>
    <property type="evidence" value="ECO:0007669"/>
    <property type="project" value="UniProtKB-UniRule"/>
</dbReference>
<keyword evidence="5" id="KW-0694">RNA-binding</keyword>
<proteinExistence type="inferred from homology"/>